<organism evidence="1">
    <name type="scientific">bioreactor metagenome</name>
    <dbReference type="NCBI Taxonomy" id="1076179"/>
    <lineage>
        <taxon>unclassified sequences</taxon>
        <taxon>metagenomes</taxon>
        <taxon>ecological metagenomes</taxon>
    </lineage>
</organism>
<dbReference type="SUPFAM" id="SSF143880">
    <property type="entry name" value="NE0471 N-terminal domain-like"/>
    <property type="match status" value="1"/>
</dbReference>
<evidence type="ECO:0008006" key="2">
    <source>
        <dbReference type="Google" id="ProtNLM"/>
    </source>
</evidence>
<evidence type="ECO:0000313" key="1">
    <source>
        <dbReference type="EMBL" id="MPM61824.1"/>
    </source>
</evidence>
<protein>
    <recommendedName>
        <fullName evidence="2">DUF2442 domain-containing protein</fullName>
    </recommendedName>
</protein>
<proteinExistence type="predicted"/>
<dbReference type="Gene3D" id="3.30.2020.10">
    <property type="entry name" value="NE0471-like N-terminal domain"/>
    <property type="match status" value="1"/>
</dbReference>
<gene>
    <name evidence="1" type="ORF">SDC9_108687</name>
</gene>
<reference evidence="1" key="1">
    <citation type="submission" date="2019-08" db="EMBL/GenBank/DDBJ databases">
        <authorList>
            <person name="Kucharzyk K."/>
            <person name="Murdoch R.W."/>
            <person name="Higgins S."/>
            <person name="Loffler F."/>
        </authorList>
    </citation>
    <scope>NUCLEOTIDE SEQUENCE</scope>
</reference>
<accession>A0A645BJA7</accession>
<dbReference type="InterPro" id="IPR018841">
    <property type="entry name" value="DUF2442"/>
</dbReference>
<dbReference type="InterPro" id="IPR036782">
    <property type="entry name" value="NE0471-like_N"/>
</dbReference>
<dbReference type="AlphaFoldDB" id="A0A645BJA7"/>
<dbReference type="EMBL" id="VSSQ01018543">
    <property type="protein sequence ID" value="MPM61824.1"/>
    <property type="molecule type" value="Genomic_DNA"/>
</dbReference>
<name>A0A645BJA7_9ZZZZ</name>
<sequence length="78" mass="9028">MPYIKSIQPKADYTLKILFENGHTVILDMNQKIETTRFRQLLDQTLFLGATTDGSSIRWSDLIEISAEEIFEIAKHSR</sequence>
<dbReference type="Pfam" id="PF10387">
    <property type="entry name" value="DUF2442"/>
    <property type="match status" value="1"/>
</dbReference>
<comment type="caution">
    <text evidence="1">The sequence shown here is derived from an EMBL/GenBank/DDBJ whole genome shotgun (WGS) entry which is preliminary data.</text>
</comment>